<feature type="domain" description="EamA" evidence="6">
    <location>
        <begin position="6"/>
        <end position="130"/>
    </location>
</feature>
<evidence type="ECO:0000313" key="7">
    <source>
        <dbReference type="EMBL" id="SDF86371.1"/>
    </source>
</evidence>
<dbReference type="SUPFAM" id="SSF103481">
    <property type="entry name" value="Multidrug resistance efflux transporter EmrE"/>
    <property type="match status" value="2"/>
</dbReference>
<evidence type="ECO:0000256" key="4">
    <source>
        <dbReference type="ARBA" id="ARBA00023136"/>
    </source>
</evidence>
<keyword evidence="3 5" id="KW-1133">Transmembrane helix</keyword>
<dbReference type="GO" id="GO:0016020">
    <property type="term" value="C:membrane"/>
    <property type="evidence" value="ECO:0007669"/>
    <property type="project" value="UniProtKB-SubCell"/>
</dbReference>
<feature type="transmembrane region" description="Helical" evidence="5">
    <location>
        <begin position="260"/>
        <end position="278"/>
    </location>
</feature>
<name>A0A8G2EVI4_9PROT</name>
<feature type="transmembrane region" description="Helical" evidence="5">
    <location>
        <begin position="87"/>
        <end position="107"/>
    </location>
</feature>
<feature type="transmembrane region" description="Helical" evidence="5">
    <location>
        <begin position="63"/>
        <end position="81"/>
    </location>
</feature>
<sequence length="296" mass="31574">MRPIDILLAVAVNIAWGLNFAVTKLGLGEMPPMLLVALRYALTALLLSPWLKWPHGQFRQVAAISFTLGFLHFALMFTGLSGIDASVAAIAVQIQVPFSALLAFLIFRDRLGWRKALGGALAIGGIVLIAGAPHEAPDPFYLSLTILAALCWAVSAIQVKRLGQIDTMTLNAWIALLAVPQLLLGSAVIEGDRWGEVLDAGFWGWASVVYMAVAVTVFGYGLWYRLIQRYPVTTIMPLSLLAPTFGVAAGIFILGEPATLEKFIGGALTLIGVAIVILTPPEKPAEVAAKTDSAEA</sequence>
<dbReference type="EMBL" id="FNBW01000007">
    <property type="protein sequence ID" value="SDF86371.1"/>
    <property type="molecule type" value="Genomic_DNA"/>
</dbReference>
<protein>
    <submittedName>
        <fullName evidence="7">O-acetylserine/cysteine efflux transporter</fullName>
    </submittedName>
</protein>
<dbReference type="Pfam" id="PF00892">
    <property type="entry name" value="EamA"/>
    <property type="match status" value="2"/>
</dbReference>
<accession>A0A8G2EVI4</accession>
<dbReference type="Gene3D" id="1.10.3730.20">
    <property type="match status" value="1"/>
</dbReference>
<reference evidence="7 8" key="1">
    <citation type="submission" date="2016-10" db="EMBL/GenBank/DDBJ databases">
        <authorList>
            <person name="Varghese N."/>
            <person name="Submissions S."/>
        </authorList>
    </citation>
    <scope>NUCLEOTIDE SEQUENCE [LARGE SCALE GENOMIC DNA]</scope>
    <source>
        <strain evidence="7 8">DSM 18839</strain>
    </source>
</reference>
<feature type="transmembrane region" description="Helical" evidence="5">
    <location>
        <begin position="235"/>
        <end position="254"/>
    </location>
</feature>
<dbReference type="InterPro" id="IPR000620">
    <property type="entry name" value="EamA_dom"/>
</dbReference>
<feature type="transmembrane region" description="Helical" evidence="5">
    <location>
        <begin position="140"/>
        <end position="158"/>
    </location>
</feature>
<dbReference type="PANTHER" id="PTHR32322">
    <property type="entry name" value="INNER MEMBRANE TRANSPORTER"/>
    <property type="match status" value="1"/>
</dbReference>
<evidence type="ECO:0000256" key="1">
    <source>
        <dbReference type="ARBA" id="ARBA00004141"/>
    </source>
</evidence>
<comment type="caution">
    <text evidence="7">The sequence shown here is derived from an EMBL/GenBank/DDBJ whole genome shotgun (WGS) entry which is preliminary data.</text>
</comment>
<keyword evidence="2 5" id="KW-0812">Transmembrane</keyword>
<feature type="transmembrane region" description="Helical" evidence="5">
    <location>
        <begin position="7"/>
        <end position="27"/>
    </location>
</feature>
<dbReference type="InterPro" id="IPR050638">
    <property type="entry name" value="AA-Vitamin_Transporters"/>
</dbReference>
<feature type="transmembrane region" description="Helical" evidence="5">
    <location>
        <begin position="33"/>
        <end position="51"/>
    </location>
</feature>
<keyword evidence="8" id="KW-1185">Reference proteome</keyword>
<dbReference type="OrthoDB" id="7158585at2"/>
<evidence type="ECO:0000256" key="2">
    <source>
        <dbReference type="ARBA" id="ARBA00022692"/>
    </source>
</evidence>
<dbReference type="Proteomes" id="UP000198615">
    <property type="component" value="Unassembled WGS sequence"/>
</dbReference>
<evidence type="ECO:0000259" key="6">
    <source>
        <dbReference type="Pfam" id="PF00892"/>
    </source>
</evidence>
<comment type="subcellular location">
    <subcellularLocation>
        <location evidence="1">Membrane</location>
        <topology evidence="1">Multi-pass membrane protein</topology>
    </subcellularLocation>
</comment>
<evidence type="ECO:0000256" key="5">
    <source>
        <dbReference type="SAM" id="Phobius"/>
    </source>
</evidence>
<gene>
    <name evidence="7" type="ORF">SAMN05660686_02598</name>
</gene>
<proteinExistence type="predicted"/>
<feature type="transmembrane region" description="Helical" evidence="5">
    <location>
        <begin position="201"/>
        <end position="223"/>
    </location>
</feature>
<evidence type="ECO:0000256" key="3">
    <source>
        <dbReference type="ARBA" id="ARBA00022989"/>
    </source>
</evidence>
<keyword evidence="4 5" id="KW-0472">Membrane</keyword>
<feature type="transmembrane region" description="Helical" evidence="5">
    <location>
        <begin position="170"/>
        <end position="189"/>
    </location>
</feature>
<evidence type="ECO:0000313" key="8">
    <source>
        <dbReference type="Proteomes" id="UP000198615"/>
    </source>
</evidence>
<organism evidence="7 8">
    <name type="scientific">Thalassobaculum litoreum DSM 18839</name>
    <dbReference type="NCBI Taxonomy" id="1123362"/>
    <lineage>
        <taxon>Bacteria</taxon>
        <taxon>Pseudomonadati</taxon>
        <taxon>Pseudomonadota</taxon>
        <taxon>Alphaproteobacteria</taxon>
        <taxon>Rhodospirillales</taxon>
        <taxon>Thalassobaculaceae</taxon>
        <taxon>Thalassobaculum</taxon>
    </lineage>
</organism>
<feature type="transmembrane region" description="Helical" evidence="5">
    <location>
        <begin position="116"/>
        <end position="134"/>
    </location>
</feature>
<dbReference type="RefSeq" id="WP_028794087.1">
    <property type="nucleotide sequence ID" value="NZ_FNBW01000007.1"/>
</dbReference>
<dbReference type="PANTHER" id="PTHR32322:SF9">
    <property type="entry name" value="AMINO-ACID METABOLITE EFFLUX PUMP-RELATED"/>
    <property type="match status" value="1"/>
</dbReference>
<dbReference type="AlphaFoldDB" id="A0A8G2EVI4"/>
<feature type="domain" description="EamA" evidence="6">
    <location>
        <begin position="142"/>
        <end position="277"/>
    </location>
</feature>
<dbReference type="InterPro" id="IPR037185">
    <property type="entry name" value="EmrE-like"/>
</dbReference>